<dbReference type="STRING" id="455.Ljam_0563"/>
<dbReference type="HAMAP" id="MF_00135">
    <property type="entry name" value="PRAI"/>
    <property type="match status" value="1"/>
</dbReference>
<dbReference type="NCBIfam" id="NF002298">
    <property type="entry name" value="PRK01222.1-4"/>
    <property type="match status" value="1"/>
</dbReference>
<gene>
    <name evidence="10 12" type="primary">trpF</name>
    <name evidence="13" type="ORF">A8135_10750</name>
    <name evidence="12" type="ORF">Ljam_0563</name>
</gene>
<dbReference type="FunFam" id="3.20.20.70:FF:000075">
    <property type="entry name" value="Tryptophan biosynthesis protein TRP1"/>
    <property type="match status" value="1"/>
</dbReference>
<evidence type="ECO:0000256" key="10">
    <source>
        <dbReference type="HAMAP-Rule" id="MF_00135"/>
    </source>
</evidence>
<feature type="domain" description="N-(5'phosphoribosyl) anthranilate isomerase (PRAI)" evidence="11">
    <location>
        <begin position="2"/>
        <end position="193"/>
    </location>
</feature>
<evidence type="ECO:0000256" key="9">
    <source>
        <dbReference type="ARBA" id="ARBA00023235"/>
    </source>
</evidence>
<dbReference type="EMBL" id="LNYG01000008">
    <property type="protein sequence ID" value="KTD11369.1"/>
    <property type="molecule type" value="Genomic_DNA"/>
</dbReference>
<dbReference type="Pfam" id="PF00697">
    <property type="entry name" value="PRAI"/>
    <property type="match status" value="1"/>
</dbReference>
<comment type="pathway">
    <text evidence="2 10">Amino-acid biosynthesis; L-tryptophan biosynthesis; L-tryptophan from chorismate: step 3/5.</text>
</comment>
<comment type="caution">
    <text evidence="12">The sequence shown here is derived from an EMBL/GenBank/DDBJ whole genome shotgun (WGS) entry which is preliminary data.</text>
</comment>
<dbReference type="EMBL" id="LYOZ01000006">
    <property type="protein sequence ID" value="OCH98772.1"/>
    <property type="molecule type" value="Genomic_DNA"/>
</dbReference>
<dbReference type="UniPathway" id="UPA00035">
    <property type="reaction ID" value="UER00042"/>
</dbReference>
<dbReference type="InterPro" id="IPR013785">
    <property type="entry name" value="Aldolase_TIM"/>
</dbReference>
<evidence type="ECO:0000256" key="8">
    <source>
        <dbReference type="ARBA" id="ARBA00023141"/>
    </source>
</evidence>
<dbReference type="InterPro" id="IPR001240">
    <property type="entry name" value="PRAI_dom"/>
</dbReference>
<reference evidence="13 15" key="2">
    <citation type="submission" date="2016-05" db="EMBL/GenBank/DDBJ databases">
        <authorList>
            <person name="Prochazka B."/>
            <person name="Indra A."/>
            <person name="Hasenberger P."/>
            <person name="Blaschitz M."/>
            <person name="Wagner L."/>
            <person name="Wewalka G."/>
            <person name="Sorschag S."/>
            <person name="Schmid D."/>
            <person name="Ruppitsch W."/>
        </authorList>
    </citation>
    <scope>NUCLEOTIDE SEQUENCE [LARGE SCALE GENOMIC DNA]</scope>
    <source>
        <strain evidence="13 15">974010_12</strain>
    </source>
</reference>
<keyword evidence="15" id="KW-1185">Reference proteome</keyword>
<comment type="similarity">
    <text evidence="3 10">Belongs to the TrpF family.</text>
</comment>
<reference evidence="12 14" key="1">
    <citation type="submission" date="2015-11" db="EMBL/GenBank/DDBJ databases">
        <title>Genomic analysis of 38 Legionella species identifies large and diverse effector repertoires.</title>
        <authorList>
            <person name="Burstein D."/>
            <person name="Amaro F."/>
            <person name="Zusman T."/>
            <person name="Lifshitz Z."/>
            <person name="Cohen O."/>
            <person name="Gilbert J.A."/>
            <person name="Pupko T."/>
            <person name="Shuman H.A."/>
            <person name="Segal G."/>
        </authorList>
    </citation>
    <scope>NUCLEOTIDE SEQUENCE [LARGE SCALE GENOMIC DNA]</scope>
    <source>
        <strain evidence="12 14">JA-26-G1-E2</strain>
    </source>
</reference>
<name>A0A0W0UV59_9GAMM</name>
<dbReference type="CDD" id="cd00405">
    <property type="entry name" value="PRAI"/>
    <property type="match status" value="1"/>
</dbReference>
<dbReference type="PANTHER" id="PTHR42894">
    <property type="entry name" value="N-(5'-PHOSPHORIBOSYL)ANTHRANILATE ISOMERASE"/>
    <property type="match status" value="1"/>
</dbReference>
<evidence type="ECO:0000313" key="12">
    <source>
        <dbReference type="EMBL" id="KTD11369.1"/>
    </source>
</evidence>
<dbReference type="OrthoDB" id="9804217at2"/>
<evidence type="ECO:0000256" key="7">
    <source>
        <dbReference type="ARBA" id="ARBA00022822"/>
    </source>
</evidence>
<dbReference type="Gene3D" id="3.20.20.70">
    <property type="entry name" value="Aldolase class I"/>
    <property type="match status" value="1"/>
</dbReference>
<keyword evidence="7 10" id="KW-0822">Tryptophan biosynthesis</keyword>
<evidence type="ECO:0000256" key="6">
    <source>
        <dbReference type="ARBA" id="ARBA00022605"/>
    </source>
</evidence>
<dbReference type="PATRIC" id="fig|455.5.peg.596"/>
<proteinExistence type="inferred from homology"/>
<evidence type="ECO:0000256" key="5">
    <source>
        <dbReference type="ARBA" id="ARBA00022272"/>
    </source>
</evidence>
<keyword evidence="6 10" id="KW-0028">Amino-acid biosynthesis</keyword>
<protein>
    <recommendedName>
        <fullName evidence="5 10">N-(5'-phosphoribosyl)anthranilate isomerase</fullName>
        <shortName evidence="10">PRAI</shortName>
        <ecNumber evidence="4 10">5.3.1.24</ecNumber>
    </recommendedName>
</protein>
<comment type="catalytic activity">
    <reaction evidence="1 10">
        <text>N-(5-phospho-beta-D-ribosyl)anthranilate = 1-(2-carboxyphenylamino)-1-deoxy-D-ribulose 5-phosphate</text>
        <dbReference type="Rhea" id="RHEA:21540"/>
        <dbReference type="ChEBI" id="CHEBI:18277"/>
        <dbReference type="ChEBI" id="CHEBI:58613"/>
        <dbReference type="EC" id="5.3.1.24"/>
    </reaction>
</comment>
<organism evidence="12 14">
    <name type="scientific">Legionella jamestowniensis</name>
    <dbReference type="NCBI Taxonomy" id="455"/>
    <lineage>
        <taxon>Bacteria</taxon>
        <taxon>Pseudomonadati</taxon>
        <taxon>Pseudomonadota</taxon>
        <taxon>Gammaproteobacteria</taxon>
        <taxon>Legionellales</taxon>
        <taxon>Legionellaceae</taxon>
        <taxon>Legionella</taxon>
    </lineage>
</organism>
<evidence type="ECO:0000256" key="4">
    <source>
        <dbReference type="ARBA" id="ARBA00012572"/>
    </source>
</evidence>
<evidence type="ECO:0000256" key="2">
    <source>
        <dbReference type="ARBA" id="ARBA00004664"/>
    </source>
</evidence>
<evidence type="ECO:0000313" key="13">
    <source>
        <dbReference type="EMBL" id="OCH98772.1"/>
    </source>
</evidence>
<dbReference type="GO" id="GO:0000162">
    <property type="term" value="P:L-tryptophan biosynthetic process"/>
    <property type="evidence" value="ECO:0007669"/>
    <property type="project" value="UniProtKB-UniRule"/>
</dbReference>
<evidence type="ECO:0000259" key="11">
    <source>
        <dbReference type="Pfam" id="PF00697"/>
    </source>
</evidence>
<keyword evidence="8 10" id="KW-0057">Aromatic amino acid biosynthesis</keyword>
<dbReference type="GO" id="GO:0004640">
    <property type="term" value="F:phosphoribosylanthranilate isomerase activity"/>
    <property type="evidence" value="ECO:0007669"/>
    <property type="project" value="UniProtKB-UniRule"/>
</dbReference>
<dbReference type="InterPro" id="IPR044643">
    <property type="entry name" value="TrpF_fam"/>
</dbReference>
<accession>A0A0W0UV59</accession>
<evidence type="ECO:0000256" key="1">
    <source>
        <dbReference type="ARBA" id="ARBA00001164"/>
    </source>
</evidence>
<evidence type="ECO:0000313" key="15">
    <source>
        <dbReference type="Proteomes" id="UP000093336"/>
    </source>
</evidence>
<dbReference type="Proteomes" id="UP000093336">
    <property type="component" value="Unassembled WGS sequence"/>
</dbReference>
<keyword evidence="9 10" id="KW-0413">Isomerase</keyword>
<evidence type="ECO:0000256" key="3">
    <source>
        <dbReference type="ARBA" id="ARBA00007571"/>
    </source>
</evidence>
<dbReference type="InterPro" id="IPR011060">
    <property type="entry name" value="RibuloseP-bd_barrel"/>
</dbReference>
<dbReference type="AlphaFoldDB" id="A0A0W0UV59"/>
<sequence>MCGMTREQDIAYAAALGVDAVGLIFYPKSPRSVSVEQAKKLIQAVPAFLDIVAVMVNPDTSFVKVIVEELPVHYLQFHGDESPKFCTQFKKPYIKAIQAHSSAFINEKCSEYAEAVAILLDTPSTSHGGTGKIFDWTIIPDTLRKPIILAGGLTAKNIEMITNKKSLYAVDVCSGVESSPGVKDHDKMKQFVNALWGNYE</sequence>
<evidence type="ECO:0000313" key="14">
    <source>
        <dbReference type="Proteomes" id="UP000054715"/>
    </source>
</evidence>
<dbReference type="PANTHER" id="PTHR42894:SF1">
    <property type="entry name" value="N-(5'-PHOSPHORIBOSYL)ANTHRANILATE ISOMERASE"/>
    <property type="match status" value="1"/>
</dbReference>
<dbReference type="Proteomes" id="UP000054715">
    <property type="component" value="Unassembled WGS sequence"/>
</dbReference>
<dbReference type="SUPFAM" id="SSF51366">
    <property type="entry name" value="Ribulose-phoshate binding barrel"/>
    <property type="match status" value="1"/>
</dbReference>
<dbReference type="EC" id="5.3.1.24" evidence="4 10"/>